<dbReference type="EMBL" id="JADEWZ010000024">
    <property type="protein sequence ID" value="MBE9117366.1"/>
    <property type="molecule type" value="Genomic_DNA"/>
</dbReference>
<dbReference type="InterPro" id="IPR003594">
    <property type="entry name" value="HATPase_dom"/>
</dbReference>
<comment type="catalytic activity">
    <reaction evidence="1">
        <text>ATP + protein L-histidine = ADP + protein N-phospho-L-histidine.</text>
        <dbReference type="EC" id="2.7.13.3"/>
    </reaction>
</comment>
<evidence type="ECO:0000313" key="11">
    <source>
        <dbReference type="EMBL" id="MBE9117366.1"/>
    </source>
</evidence>
<evidence type="ECO:0000256" key="3">
    <source>
        <dbReference type="ARBA" id="ARBA00022553"/>
    </source>
</evidence>
<dbReference type="GO" id="GO:0005524">
    <property type="term" value="F:ATP binding"/>
    <property type="evidence" value="ECO:0007669"/>
    <property type="project" value="UniProtKB-KW"/>
</dbReference>
<keyword evidence="9" id="KW-1133">Transmembrane helix</keyword>
<accession>A0A8J7DXU4</accession>
<evidence type="ECO:0000259" key="10">
    <source>
        <dbReference type="PROSITE" id="PS50109"/>
    </source>
</evidence>
<dbReference type="PANTHER" id="PTHR24421">
    <property type="entry name" value="NITRATE/NITRITE SENSOR PROTEIN NARX-RELATED"/>
    <property type="match status" value="1"/>
</dbReference>
<dbReference type="RefSeq" id="WP_194030455.1">
    <property type="nucleotide sequence ID" value="NZ_JADEWZ010000024.1"/>
</dbReference>
<dbReference type="Pfam" id="PF07730">
    <property type="entry name" value="HisKA_3"/>
    <property type="match status" value="1"/>
</dbReference>
<sequence length="427" mass="48215">MQMQGKRKLKTRKLPVNETTNGINATTTAIASSSLRRTLLWVEWTLIVIHVLVMVINTAGDLNDITIRHNVIALCVLMGRAVLSFYFPLNRPLWQRRTYIFLEIFVLLPAQAFTFWGLSLFLYLALTKSCFLLDRRDIMITAIATGIAWLGCDAWRLPGMIIWARENMPEYWENPQRAIVASLINNTGVYIAACTFVLLLSLTVVSERRSRQKALNLAKEVETLATALERTRIAREIHDSLGHSLTTLDVQLELAQRLYERDPHRAADALNAAKTLASQSLADVRRSVSAMREEGFDLNGAMRMLIEQFPRDLALQIDLQTNFPQLPLQTSHQLYCIVREALTNVQKHSRATHITVRGSQTPNGVLLVISDNGIGFDLCATWEGFGLRGMQERVQILDGEIKVESMPGRGTRIEVKIPLKVVKGRTR</sequence>
<dbReference type="AlphaFoldDB" id="A0A8J7DXU4"/>
<keyword evidence="7" id="KW-0067">ATP-binding</keyword>
<evidence type="ECO:0000256" key="4">
    <source>
        <dbReference type="ARBA" id="ARBA00022679"/>
    </source>
</evidence>
<evidence type="ECO:0000256" key="7">
    <source>
        <dbReference type="ARBA" id="ARBA00022840"/>
    </source>
</evidence>
<evidence type="ECO:0000256" key="1">
    <source>
        <dbReference type="ARBA" id="ARBA00000085"/>
    </source>
</evidence>
<keyword evidence="12" id="KW-1185">Reference proteome</keyword>
<reference evidence="11" key="1">
    <citation type="submission" date="2020-10" db="EMBL/GenBank/DDBJ databases">
        <authorList>
            <person name="Castelo-Branco R."/>
            <person name="Eusebio N."/>
            <person name="Adriana R."/>
            <person name="Vieira A."/>
            <person name="Brugerolle De Fraissinette N."/>
            <person name="Rezende De Castro R."/>
            <person name="Schneider M.P."/>
            <person name="Vasconcelos V."/>
            <person name="Leao P.N."/>
        </authorList>
    </citation>
    <scope>NUCLEOTIDE SEQUENCE</scope>
    <source>
        <strain evidence="11">LEGE 07157</strain>
    </source>
</reference>
<dbReference type="Proteomes" id="UP000654482">
    <property type="component" value="Unassembled WGS sequence"/>
</dbReference>
<feature type="transmembrane region" description="Helical" evidence="9">
    <location>
        <begin position="101"/>
        <end position="126"/>
    </location>
</feature>
<keyword evidence="9" id="KW-0812">Transmembrane</keyword>
<evidence type="ECO:0000256" key="9">
    <source>
        <dbReference type="SAM" id="Phobius"/>
    </source>
</evidence>
<keyword evidence="6 11" id="KW-0418">Kinase</keyword>
<feature type="transmembrane region" description="Helical" evidence="9">
    <location>
        <begin position="178"/>
        <end position="202"/>
    </location>
</feature>
<dbReference type="SMART" id="SM00387">
    <property type="entry name" value="HATPase_c"/>
    <property type="match status" value="1"/>
</dbReference>
<dbReference type="InterPro" id="IPR011712">
    <property type="entry name" value="Sig_transdc_His_kin_sub3_dim/P"/>
</dbReference>
<dbReference type="InterPro" id="IPR005467">
    <property type="entry name" value="His_kinase_dom"/>
</dbReference>
<comment type="caution">
    <text evidence="11">The sequence shown here is derived from an EMBL/GenBank/DDBJ whole genome shotgun (WGS) entry which is preliminary data.</text>
</comment>
<dbReference type="PROSITE" id="PS50109">
    <property type="entry name" value="HIS_KIN"/>
    <property type="match status" value="1"/>
</dbReference>
<gene>
    <name evidence="11" type="ORF">IQ249_15815</name>
</gene>
<keyword evidence="8" id="KW-0902">Two-component regulatory system</keyword>
<keyword evidence="9" id="KW-0472">Membrane</keyword>
<dbReference type="InterPro" id="IPR036890">
    <property type="entry name" value="HATPase_C_sf"/>
</dbReference>
<dbReference type="CDD" id="cd16917">
    <property type="entry name" value="HATPase_UhpB-NarQ-NarX-like"/>
    <property type="match status" value="1"/>
</dbReference>
<dbReference type="GO" id="GO:0000155">
    <property type="term" value="F:phosphorelay sensor kinase activity"/>
    <property type="evidence" value="ECO:0007669"/>
    <property type="project" value="InterPro"/>
</dbReference>
<proteinExistence type="predicted"/>
<dbReference type="InterPro" id="IPR050482">
    <property type="entry name" value="Sensor_HK_TwoCompSys"/>
</dbReference>
<dbReference type="Pfam" id="PF02518">
    <property type="entry name" value="HATPase_c"/>
    <property type="match status" value="1"/>
</dbReference>
<evidence type="ECO:0000256" key="5">
    <source>
        <dbReference type="ARBA" id="ARBA00022741"/>
    </source>
</evidence>
<keyword evidence="4" id="KW-0808">Transferase</keyword>
<dbReference type="GO" id="GO:0016020">
    <property type="term" value="C:membrane"/>
    <property type="evidence" value="ECO:0007669"/>
    <property type="project" value="InterPro"/>
</dbReference>
<evidence type="ECO:0000313" key="12">
    <source>
        <dbReference type="Proteomes" id="UP000654482"/>
    </source>
</evidence>
<dbReference type="GO" id="GO:0046983">
    <property type="term" value="F:protein dimerization activity"/>
    <property type="evidence" value="ECO:0007669"/>
    <property type="project" value="InterPro"/>
</dbReference>
<feature type="transmembrane region" description="Helical" evidence="9">
    <location>
        <begin position="71"/>
        <end position="89"/>
    </location>
</feature>
<dbReference type="Gene3D" id="1.20.5.1930">
    <property type="match status" value="1"/>
</dbReference>
<name>A0A8J7DXU4_9CYAN</name>
<evidence type="ECO:0000256" key="2">
    <source>
        <dbReference type="ARBA" id="ARBA00012438"/>
    </source>
</evidence>
<keyword evidence="5" id="KW-0547">Nucleotide-binding</keyword>
<dbReference type="EC" id="2.7.13.3" evidence="2"/>
<protein>
    <recommendedName>
        <fullName evidence="2">histidine kinase</fullName>
        <ecNumber evidence="2">2.7.13.3</ecNumber>
    </recommendedName>
</protein>
<evidence type="ECO:0000256" key="8">
    <source>
        <dbReference type="ARBA" id="ARBA00023012"/>
    </source>
</evidence>
<dbReference type="SUPFAM" id="SSF55874">
    <property type="entry name" value="ATPase domain of HSP90 chaperone/DNA topoisomerase II/histidine kinase"/>
    <property type="match status" value="1"/>
</dbReference>
<keyword evidence="3" id="KW-0597">Phosphoprotein</keyword>
<feature type="transmembrane region" description="Helical" evidence="9">
    <location>
        <begin position="39"/>
        <end position="59"/>
    </location>
</feature>
<organism evidence="11 12">
    <name type="scientific">Lusitaniella coriacea LEGE 07157</name>
    <dbReference type="NCBI Taxonomy" id="945747"/>
    <lineage>
        <taxon>Bacteria</taxon>
        <taxon>Bacillati</taxon>
        <taxon>Cyanobacteriota</taxon>
        <taxon>Cyanophyceae</taxon>
        <taxon>Spirulinales</taxon>
        <taxon>Lusitaniellaceae</taxon>
        <taxon>Lusitaniella</taxon>
    </lineage>
</organism>
<feature type="domain" description="Histidine kinase" evidence="10">
    <location>
        <begin position="236"/>
        <end position="421"/>
    </location>
</feature>
<dbReference type="PANTHER" id="PTHR24421:SF10">
    <property type="entry name" value="NITRATE_NITRITE SENSOR PROTEIN NARQ"/>
    <property type="match status" value="1"/>
</dbReference>
<dbReference type="Gene3D" id="3.30.565.10">
    <property type="entry name" value="Histidine kinase-like ATPase, C-terminal domain"/>
    <property type="match status" value="1"/>
</dbReference>
<feature type="transmembrane region" description="Helical" evidence="9">
    <location>
        <begin position="138"/>
        <end position="157"/>
    </location>
</feature>
<evidence type="ECO:0000256" key="6">
    <source>
        <dbReference type="ARBA" id="ARBA00022777"/>
    </source>
</evidence>